<evidence type="ECO:0000313" key="1">
    <source>
        <dbReference type="EMBL" id="KAL0065484.1"/>
    </source>
</evidence>
<sequence>MTALDTIDDFLPLVQSFPVLENLELDGVRPALNWVSEGTGNGVEVWRRSLKKLSLKQIEDLRIIGFLVPFCWGLEELECQYAEIEGIPPACIDAVQRVVVAAGDTLKGFAFQVEEGGSGMRDDMVFDLTHNSNLRTLSLSPYHLLRTLELLTQCRYPPGVRSLRLTSLKYAGLDWERLDVLLGCHPAFRSVEEIYMRLEERTPGLGTGEFAADSEIALRKMMSRCWKKGTLRVEPA</sequence>
<name>A0ABR2ZXG8_9AGAR</name>
<reference evidence="1 2" key="1">
    <citation type="submission" date="2024-05" db="EMBL/GenBank/DDBJ databases">
        <title>A draft genome resource for the thread blight pathogen Marasmius tenuissimus strain MS-2.</title>
        <authorList>
            <person name="Yulfo-Soto G.E."/>
            <person name="Baruah I.K."/>
            <person name="Amoako-Attah I."/>
            <person name="Bukari Y."/>
            <person name="Meinhardt L.W."/>
            <person name="Bailey B.A."/>
            <person name="Cohen S.P."/>
        </authorList>
    </citation>
    <scope>NUCLEOTIDE SEQUENCE [LARGE SCALE GENOMIC DNA]</scope>
    <source>
        <strain evidence="1 2">MS-2</strain>
    </source>
</reference>
<protein>
    <submittedName>
        <fullName evidence="1">Uncharacterized protein</fullName>
    </submittedName>
</protein>
<dbReference type="Proteomes" id="UP001437256">
    <property type="component" value="Unassembled WGS sequence"/>
</dbReference>
<dbReference type="EMBL" id="JBBXMP010000047">
    <property type="protein sequence ID" value="KAL0065484.1"/>
    <property type="molecule type" value="Genomic_DNA"/>
</dbReference>
<gene>
    <name evidence="1" type="ORF">AAF712_007548</name>
</gene>
<accession>A0ABR2ZXG8</accession>
<keyword evidence="2" id="KW-1185">Reference proteome</keyword>
<evidence type="ECO:0000313" key="2">
    <source>
        <dbReference type="Proteomes" id="UP001437256"/>
    </source>
</evidence>
<organism evidence="1 2">
    <name type="scientific">Marasmius tenuissimus</name>
    <dbReference type="NCBI Taxonomy" id="585030"/>
    <lineage>
        <taxon>Eukaryota</taxon>
        <taxon>Fungi</taxon>
        <taxon>Dikarya</taxon>
        <taxon>Basidiomycota</taxon>
        <taxon>Agaricomycotina</taxon>
        <taxon>Agaricomycetes</taxon>
        <taxon>Agaricomycetidae</taxon>
        <taxon>Agaricales</taxon>
        <taxon>Marasmiineae</taxon>
        <taxon>Marasmiaceae</taxon>
        <taxon>Marasmius</taxon>
    </lineage>
</organism>
<proteinExistence type="predicted"/>
<comment type="caution">
    <text evidence="1">The sequence shown here is derived from an EMBL/GenBank/DDBJ whole genome shotgun (WGS) entry which is preliminary data.</text>
</comment>